<gene>
    <name evidence="4" type="ORF">ACFONL_18995</name>
</gene>
<proteinExistence type="inferred from homology"/>
<dbReference type="Pfam" id="PF02275">
    <property type="entry name" value="CBAH"/>
    <property type="match status" value="1"/>
</dbReference>
<dbReference type="PANTHER" id="PTHR35527:SF2">
    <property type="entry name" value="HYDROLASE"/>
    <property type="match status" value="1"/>
</dbReference>
<evidence type="ECO:0000313" key="5">
    <source>
        <dbReference type="Proteomes" id="UP001595704"/>
    </source>
</evidence>
<dbReference type="InterPro" id="IPR052193">
    <property type="entry name" value="Peptidase_C59"/>
</dbReference>
<sequence>MCTSLVYKDAAGKAYFGRTLELTVALPYQLVVFPKGAQCASEVAGHPAVTFERRRDFVAITMPGRLPTTAAPLGPDDLKVIEGMNDQGLSFSLLSYPSAGGAQSLDMTQAALAASDLGGWILGSFATVAEVRAGLERQPVLLEPLAMLGGAVSPFHYVAHDPSGAALVIEFTKGVMRLFDNPVGVMTNGPEFDWHLTNLNNYTFLSNVDRSSATFGALAAQQPDSGIATAGLPSSSTSVGRFVRAVYYAQYTEKAANPDAAVRTLAHIMNNFDRPRGVSIDCSANGGGGLEVQGLKAGDGEAYATEFTSWTSMSDLERKLFFVRDYNGLNFVSVDLTTLAGLDAPRVVPLAKIVDQAGDVSRILAAASVAQPHS</sequence>
<evidence type="ECO:0000256" key="2">
    <source>
        <dbReference type="ARBA" id="ARBA00022801"/>
    </source>
</evidence>
<evidence type="ECO:0000259" key="3">
    <source>
        <dbReference type="Pfam" id="PF02275"/>
    </source>
</evidence>
<accession>A0ABV7UM01</accession>
<comment type="caution">
    <text evidence="4">The sequence shown here is derived from an EMBL/GenBank/DDBJ whole genome shotgun (WGS) entry which is preliminary data.</text>
</comment>
<feature type="domain" description="Choloylglycine hydrolase/NAAA C-terminal" evidence="3">
    <location>
        <begin position="2"/>
        <end position="280"/>
    </location>
</feature>
<evidence type="ECO:0000313" key="4">
    <source>
        <dbReference type="EMBL" id="MFC3639429.1"/>
    </source>
</evidence>
<keyword evidence="2 4" id="KW-0378">Hydrolase</keyword>
<keyword evidence="5" id="KW-1185">Reference proteome</keyword>
<dbReference type="Gene3D" id="3.60.60.10">
    <property type="entry name" value="Penicillin V Acylase, Chain A"/>
    <property type="match status" value="1"/>
</dbReference>
<dbReference type="PANTHER" id="PTHR35527">
    <property type="entry name" value="CHOLOYLGLYCINE HYDROLASE"/>
    <property type="match status" value="1"/>
</dbReference>
<dbReference type="InterPro" id="IPR029055">
    <property type="entry name" value="Ntn_hydrolases_N"/>
</dbReference>
<dbReference type="GO" id="GO:0016787">
    <property type="term" value="F:hydrolase activity"/>
    <property type="evidence" value="ECO:0007669"/>
    <property type="project" value="UniProtKB-KW"/>
</dbReference>
<reference evidence="5" key="1">
    <citation type="journal article" date="2019" name="Int. J. Syst. Evol. Microbiol.">
        <title>The Global Catalogue of Microorganisms (GCM) 10K type strain sequencing project: providing services to taxonomists for standard genome sequencing and annotation.</title>
        <authorList>
            <consortium name="The Broad Institute Genomics Platform"/>
            <consortium name="The Broad Institute Genome Sequencing Center for Infectious Disease"/>
            <person name="Wu L."/>
            <person name="Ma J."/>
        </authorList>
    </citation>
    <scope>NUCLEOTIDE SEQUENCE [LARGE SCALE GENOMIC DNA]</scope>
    <source>
        <strain evidence="5">KCTC 42282</strain>
    </source>
</reference>
<comment type="similarity">
    <text evidence="1">Belongs to the peptidase C59 family.</text>
</comment>
<name>A0ABV7UM01_9HYPH</name>
<organism evidence="4 5">
    <name type="scientific">Camelimonas fluminis</name>
    <dbReference type="NCBI Taxonomy" id="1576911"/>
    <lineage>
        <taxon>Bacteria</taxon>
        <taxon>Pseudomonadati</taxon>
        <taxon>Pseudomonadota</taxon>
        <taxon>Alphaproteobacteria</taxon>
        <taxon>Hyphomicrobiales</taxon>
        <taxon>Chelatococcaceae</taxon>
        <taxon>Camelimonas</taxon>
    </lineage>
</organism>
<evidence type="ECO:0000256" key="1">
    <source>
        <dbReference type="ARBA" id="ARBA00006625"/>
    </source>
</evidence>
<dbReference type="RefSeq" id="WP_191319264.1">
    <property type="nucleotide sequence ID" value="NZ_BNCG01000007.1"/>
</dbReference>
<dbReference type="Proteomes" id="UP001595704">
    <property type="component" value="Unassembled WGS sequence"/>
</dbReference>
<dbReference type="InterPro" id="IPR029132">
    <property type="entry name" value="CBAH/NAAA_C"/>
</dbReference>
<dbReference type="SUPFAM" id="SSF56235">
    <property type="entry name" value="N-terminal nucleophile aminohydrolases (Ntn hydrolases)"/>
    <property type="match status" value="1"/>
</dbReference>
<protein>
    <submittedName>
        <fullName evidence="4">Linear amide C-N hydrolase</fullName>
    </submittedName>
</protein>
<dbReference type="EMBL" id="JBHRYC010000093">
    <property type="protein sequence ID" value="MFC3639429.1"/>
    <property type="molecule type" value="Genomic_DNA"/>
</dbReference>